<accession>A0ABM9DCY2</accession>
<evidence type="ECO:0008006" key="3">
    <source>
        <dbReference type="Google" id="ProtNLM"/>
    </source>
</evidence>
<sequence>MHDLIVAEPQWRERVACLEKALDDTLADWSLTPVVESTCSPRGSCVGAPASHDCRGAVANKLARIIWAMIKTGELFRSSKT</sequence>
<evidence type="ECO:0000313" key="1">
    <source>
        <dbReference type="EMBL" id="CAH2394389.1"/>
    </source>
</evidence>
<organism evidence="1 2">
    <name type="scientific">Mesorhizobium ventifaucium</name>
    <dbReference type="NCBI Taxonomy" id="666020"/>
    <lineage>
        <taxon>Bacteria</taxon>
        <taxon>Pseudomonadati</taxon>
        <taxon>Pseudomonadota</taxon>
        <taxon>Alphaproteobacteria</taxon>
        <taxon>Hyphomicrobiales</taxon>
        <taxon>Phyllobacteriaceae</taxon>
        <taxon>Mesorhizobium</taxon>
    </lineage>
</organism>
<keyword evidence="2" id="KW-1185">Reference proteome</keyword>
<comment type="caution">
    <text evidence="1">The sequence shown here is derived from an EMBL/GenBank/DDBJ whole genome shotgun (WGS) entry which is preliminary data.</text>
</comment>
<dbReference type="EMBL" id="CAKXZS010000001">
    <property type="protein sequence ID" value="CAH2394389.1"/>
    <property type="molecule type" value="Genomic_DNA"/>
</dbReference>
<protein>
    <recommendedName>
        <fullName evidence="3">Transposase</fullName>
    </recommendedName>
</protein>
<dbReference type="Proteomes" id="UP001152604">
    <property type="component" value="Unassembled WGS sequence"/>
</dbReference>
<evidence type="ECO:0000313" key="2">
    <source>
        <dbReference type="Proteomes" id="UP001152604"/>
    </source>
</evidence>
<name>A0ABM9DCY2_9HYPH</name>
<proteinExistence type="predicted"/>
<reference evidence="1" key="1">
    <citation type="submission" date="2022-03" db="EMBL/GenBank/DDBJ databases">
        <authorList>
            <person name="Brunel B."/>
        </authorList>
    </citation>
    <scope>NUCLEOTIDE SEQUENCE</scope>
    <source>
        <strain evidence="1">STM4922sample</strain>
    </source>
</reference>
<gene>
    <name evidence="1" type="ORF">MES4922_10302</name>
</gene>